<dbReference type="AlphaFoldDB" id="A0A2P6V0C2"/>
<keyword evidence="5" id="KW-1185">Reference proteome</keyword>
<protein>
    <submittedName>
        <fullName evidence="4">Uncharacterized protein</fullName>
    </submittedName>
</protein>
<dbReference type="STRING" id="554055.A0A2P6V0C2"/>
<gene>
    <name evidence="4" type="ORF">C2E20_8801</name>
</gene>
<dbReference type="Pfam" id="PF10595">
    <property type="entry name" value="FAM161A_B"/>
    <property type="match status" value="1"/>
</dbReference>
<dbReference type="InterPro" id="IPR019579">
    <property type="entry name" value="FAM161A/B"/>
</dbReference>
<dbReference type="GO" id="GO:0044782">
    <property type="term" value="P:cilium organization"/>
    <property type="evidence" value="ECO:0007669"/>
    <property type="project" value="TreeGrafter"/>
</dbReference>
<dbReference type="EMBL" id="LHPF02000056">
    <property type="protein sequence ID" value="PSC67535.1"/>
    <property type="molecule type" value="Genomic_DNA"/>
</dbReference>
<dbReference type="InterPro" id="IPR051655">
    <property type="entry name" value="FAM161"/>
</dbReference>
<feature type="compositionally biased region" description="Low complexity" evidence="3">
    <location>
        <begin position="31"/>
        <end position="41"/>
    </location>
</feature>
<evidence type="ECO:0000256" key="1">
    <source>
        <dbReference type="ARBA" id="ARBA00006663"/>
    </source>
</evidence>
<dbReference type="PANTHER" id="PTHR21501:SF1">
    <property type="entry name" value="PROTEIN FAM-161"/>
    <property type="match status" value="1"/>
</dbReference>
<name>A0A2P6V0C2_9CHLO</name>
<evidence type="ECO:0000256" key="3">
    <source>
        <dbReference type="SAM" id="MobiDB-lite"/>
    </source>
</evidence>
<proteinExistence type="inferred from homology"/>
<dbReference type="Proteomes" id="UP000239649">
    <property type="component" value="Unassembled WGS sequence"/>
</dbReference>
<evidence type="ECO:0000313" key="4">
    <source>
        <dbReference type="EMBL" id="PSC67535.1"/>
    </source>
</evidence>
<dbReference type="GO" id="GO:0005929">
    <property type="term" value="C:cilium"/>
    <property type="evidence" value="ECO:0007669"/>
    <property type="project" value="TreeGrafter"/>
</dbReference>
<comment type="similarity">
    <text evidence="1">Belongs to the FAM161 family.</text>
</comment>
<dbReference type="PANTHER" id="PTHR21501">
    <property type="entry name" value="PROTEIN FAM-161"/>
    <property type="match status" value="1"/>
</dbReference>
<comment type="caution">
    <text evidence="4">The sequence shown here is derived from an EMBL/GenBank/DDBJ whole genome shotgun (WGS) entry which is preliminary data.</text>
</comment>
<dbReference type="GO" id="GO:0005856">
    <property type="term" value="C:cytoskeleton"/>
    <property type="evidence" value="ECO:0007669"/>
    <property type="project" value="UniProtKB-ARBA"/>
</dbReference>
<evidence type="ECO:0000313" key="5">
    <source>
        <dbReference type="Proteomes" id="UP000239649"/>
    </source>
</evidence>
<dbReference type="OrthoDB" id="10625867at2759"/>
<keyword evidence="2" id="KW-0175">Coiled coil</keyword>
<reference evidence="4 5" key="1">
    <citation type="journal article" date="2018" name="Plant J.">
        <title>Genome sequences of Chlorella sorokiniana UTEX 1602 and Micractinium conductrix SAG 241.80: implications to maltose excretion by a green alga.</title>
        <authorList>
            <person name="Arriola M.B."/>
            <person name="Velmurugan N."/>
            <person name="Zhang Y."/>
            <person name="Plunkett M.H."/>
            <person name="Hondzo H."/>
            <person name="Barney B.M."/>
        </authorList>
    </citation>
    <scope>NUCLEOTIDE SEQUENCE [LARGE SCALE GENOMIC DNA]</scope>
    <source>
        <strain evidence="4 5">SAG 241.80</strain>
    </source>
</reference>
<accession>A0A2P6V0C2</accession>
<sequence length="320" mass="34886">MVDSEDESSELLALASRFGGSRVALLAAKQALRSRQASAEASRADVGSSDEQHAPTQPPSSTRQLNTGDDEALALRALLNRPGRGEPGLQLRRPSRPLSEPERSSAAAQDNRGSCERLRQQRQQQRPETAPHASLAADPVSPLHRLQRPTTGSPGGVKSLMQVKREQDRALQELQQQARPFKASPLPLSTMEPRYQRQDEEREALRAAALEARRQQLLAEQRPFGFDAREAELLERRRLVHGDDGAAAAAARPATPTVPFHAQPVPVSTAEARYALLVAEMQLQNRSAEAAVRAEVAALLRKRGGGAVALMGQRSEELAW</sequence>
<feature type="region of interest" description="Disordered" evidence="3">
    <location>
        <begin position="31"/>
        <end position="158"/>
    </location>
</feature>
<organism evidence="4 5">
    <name type="scientific">Micractinium conductrix</name>
    <dbReference type="NCBI Taxonomy" id="554055"/>
    <lineage>
        <taxon>Eukaryota</taxon>
        <taxon>Viridiplantae</taxon>
        <taxon>Chlorophyta</taxon>
        <taxon>core chlorophytes</taxon>
        <taxon>Trebouxiophyceae</taxon>
        <taxon>Chlorellales</taxon>
        <taxon>Chlorellaceae</taxon>
        <taxon>Chlorella clade</taxon>
        <taxon>Micractinium</taxon>
    </lineage>
</organism>
<evidence type="ECO:0000256" key="2">
    <source>
        <dbReference type="ARBA" id="ARBA00023054"/>
    </source>
</evidence>